<feature type="transmembrane region" description="Helical" evidence="7">
    <location>
        <begin position="394"/>
        <end position="413"/>
    </location>
</feature>
<feature type="compositionally biased region" description="Low complexity" evidence="6">
    <location>
        <begin position="161"/>
        <end position="170"/>
    </location>
</feature>
<gene>
    <name evidence="8" type="ORF">AB1Y20_012089</name>
</gene>
<proteinExistence type="inferred from homology"/>
<accession>A0AB34IQ86</accession>
<comment type="subcellular location">
    <subcellularLocation>
        <location evidence="1">Membrane</location>
        <topology evidence="1">Multi-pass membrane protein</topology>
    </subcellularLocation>
</comment>
<feature type="transmembrane region" description="Helical" evidence="7">
    <location>
        <begin position="355"/>
        <end position="374"/>
    </location>
</feature>
<keyword evidence="3 7" id="KW-0812">Transmembrane</keyword>
<feature type="transmembrane region" description="Helical" evidence="7">
    <location>
        <begin position="449"/>
        <end position="472"/>
    </location>
</feature>
<evidence type="ECO:0000256" key="7">
    <source>
        <dbReference type="SAM" id="Phobius"/>
    </source>
</evidence>
<evidence type="ECO:0000256" key="6">
    <source>
        <dbReference type="SAM" id="MobiDB-lite"/>
    </source>
</evidence>
<dbReference type="InterPro" id="IPR012435">
    <property type="entry name" value="TMEM144"/>
</dbReference>
<feature type="transmembrane region" description="Helical" evidence="7">
    <location>
        <begin position="36"/>
        <end position="54"/>
    </location>
</feature>
<feature type="region of interest" description="Disordered" evidence="6">
    <location>
        <begin position="286"/>
        <end position="348"/>
    </location>
</feature>
<reference evidence="8 9" key="1">
    <citation type="journal article" date="2024" name="Science">
        <title>Giant polyketide synthase enzymes in the biosynthesis of giant marine polyether toxins.</title>
        <authorList>
            <person name="Fallon T.R."/>
            <person name="Shende V.V."/>
            <person name="Wierzbicki I.H."/>
            <person name="Pendleton A.L."/>
            <person name="Watervoot N.F."/>
            <person name="Auber R.P."/>
            <person name="Gonzalez D.J."/>
            <person name="Wisecaver J.H."/>
            <person name="Moore B.S."/>
        </authorList>
    </citation>
    <scope>NUCLEOTIDE SEQUENCE [LARGE SCALE GENOMIC DNA]</scope>
    <source>
        <strain evidence="8 9">12B1</strain>
    </source>
</reference>
<dbReference type="EMBL" id="JBGBPQ010000021">
    <property type="protein sequence ID" value="KAL1503612.1"/>
    <property type="molecule type" value="Genomic_DNA"/>
</dbReference>
<feature type="transmembrane region" description="Helical" evidence="7">
    <location>
        <begin position="6"/>
        <end position="24"/>
    </location>
</feature>
<keyword evidence="9" id="KW-1185">Reference proteome</keyword>
<dbReference type="AlphaFoldDB" id="A0AB34IQ86"/>
<organism evidence="8 9">
    <name type="scientific">Prymnesium parvum</name>
    <name type="common">Toxic golden alga</name>
    <dbReference type="NCBI Taxonomy" id="97485"/>
    <lineage>
        <taxon>Eukaryota</taxon>
        <taxon>Haptista</taxon>
        <taxon>Haptophyta</taxon>
        <taxon>Prymnesiophyceae</taxon>
        <taxon>Prymnesiales</taxon>
        <taxon>Prymnesiaceae</taxon>
        <taxon>Prymnesium</taxon>
    </lineage>
</organism>
<evidence type="ECO:0000313" key="8">
    <source>
        <dbReference type="EMBL" id="KAL1503612.1"/>
    </source>
</evidence>
<name>A0AB34IQ86_PRYPA</name>
<dbReference type="PANTHER" id="PTHR16119:SF17">
    <property type="entry name" value="TRANSMEMBRANE PROTEIN 144"/>
    <property type="match status" value="1"/>
</dbReference>
<dbReference type="Pfam" id="PF07857">
    <property type="entry name" value="TMEM144"/>
    <property type="match status" value="2"/>
</dbReference>
<evidence type="ECO:0000256" key="1">
    <source>
        <dbReference type="ARBA" id="ARBA00004141"/>
    </source>
</evidence>
<comment type="caution">
    <text evidence="8">The sequence shown here is derived from an EMBL/GenBank/DDBJ whole genome shotgun (WGS) entry which is preliminary data.</text>
</comment>
<dbReference type="Proteomes" id="UP001515480">
    <property type="component" value="Unassembled WGS sequence"/>
</dbReference>
<dbReference type="PANTHER" id="PTHR16119">
    <property type="entry name" value="TRANSMEMBRANE PROTEIN 144"/>
    <property type="match status" value="1"/>
</dbReference>
<evidence type="ECO:0008006" key="10">
    <source>
        <dbReference type="Google" id="ProtNLM"/>
    </source>
</evidence>
<dbReference type="InterPro" id="IPR010651">
    <property type="entry name" value="Sugar_transport"/>
</dbReference>
<evidence type="ECO:0000256" key="2">
    <source>
        <dbReference type="ARBA" id="ARBA00005731"/>
    </source>
</evidence>
<evidence type="ECO:0000256" key="4">
    <source>
        <dbReference type="ARBA" id="ARBA00022989"/>
    </source>
</evidence>
<evidence type="ECO:0000256" key="3">
    <source>
        <dbReference type="ARBA" id="ARBA00022692"/>
    </source>
</evidence>
<feature type="transmembrane region" description="Helical" evidence="7">
    <location>
        <begin position="60"/>
        <end position="79"/>
    </location>
</feature>
<feature type="region of interest" description="Disordered" evidence="6">
    <location>
        <begin position="151"/>
        <end position="170"/>
    </location>
</feature>
<sequence>MLQGPIAATVGVLMFGTCYIPVRFRSNGSETYDSSVFQWMMGSGILGVGMLVQLCVGGEVLSAGLLGGALWATSNLLVLPAVRLLGLGVGFSMYHVVNLSTGYIVGRFGLFGAPVDVASNPLLRDCSVLLLLFSFSIMLAVEPHVTLADEAGEAKEEGDEAAALPSHAAASDQPLATLRQPLLTTASHSKLPSEQSEASETTFHYYLRGRYAAWRRESAEEGKAAPTALDSDELTPAPSYNSVAINGVPLRSSSSDVLFPMASEQGGIVAYLRRLLTARSRGARPQLIDEEAEKRTEGAAEERGGTPKEAEAKSSEAKSSEAKSSEAEGGTSERSGKAGPLPEEEPSPPSRATGIFFALLAGVACGVNMVPYAVWNAERPEGVSPLTFLFSQCLGIYGTSTVFYFGFALLPFVQGNSVPHSSIRPAYVSGAMWALGEAAQFVAIHELGYVEGFVFLAIGPVMVSAIISAVFFGEIRGYWNLVGFSMALLLQLVGVLMLAAGS</sequence>
<feature type="compositionally biased region" description="Basic and acidic residues" evidence="6">
    <location>
        <begin position="292"/>
        <end position="326"/>
    </location>
</feature>
<feature type="transmembrane region" description="Helical" evidence="7">
    <location>
        <begin position="91"/>
        <end position="110"/>
    </location>
</feature>
<feature type="transmembrane region" description="Helical" evidence="7">
    <location>
        <begin position="479"/>
        <end position="500"/>
    </location>
</feature>
<keyword evidence="5 7" id="KW-0472">Membrane</keyword>
<dbReference type="GO" id="GO:0016020">
    <property type="term" value="C:membrane"/>
    <property type="evidence" value="ECO:0007669"/>
    <property type="project" value="UniProtKB-SubCell"/>
</dbReference>
<comment type="similarity">
    <text evidence="2">Belongs to the TMEM144 family.</text>
</comment>
<dbReference type="GO" id="GO:0015144">
    <property type="term" value="F:carbohydrate transmembrane transporter activity"/>
    <property type="evidence" value="ECO:0007669"/>
    <property type="project" value="InterPro"/>
</dbReference>
<evidence type="ECO:0000313" key="9">
    <source>
        <dbReference type="Proteomes" id="UP001515480"/>
    </source>
</evidence>
<keyword evidence="4 7" id="KW-1133">Transmembrane helix</keyword>
<evidence type="ECO:0000256" key="5">
    <source>
        <dbReference type="ARBA" id="ARBA00023136"/>
    </source>
</evidence>
<protein>
    <recommendedName>
        <fullName evidence="10">Transmembrane protein</fullName>
    </recommendedName>
</protein>